<proteinExistence type="predicted"/>
<protein>
    <recommendedName>
        <fullName evidence="3">CcoQ/FixQ family Cbb3-type cytochrome c oxidase assembly chaperone</fullName>
    </recommendedName>
</protein>
<name>A0A3B0V6F2_9ZZZZ</name>
<evidence type="ECO:0000256" key="1">
    <source>
        <dbReference type="SAM" id="Phobius"/>
    </source>
</evidence>
<feature type="transmembrane region" description="Helical" evidence="1">
    <location>
        <begin position="12"/>
        <end position="35"/>
    </location>
</feature>
<gene>
    <name evidence="2" type="ORF">MNBD_BACTEROID06-732</name>
</gene>
<organism evidence="2">
    <name type="scientific">hydrothermal vent metagenome</name>
    <dbReference type="NCBI Taxonomy" id="652676"/>
    <lineage>
        <taxon>unclassified sequences</taxon>
        <taxon>metagenomes</taxon>
        <taxon>ecological metagenomes</taxon>
    </lineage>
</organism>
<keyword evidence="1" id="KW-0472">Membrane</keyword>
<evidence type="ECO:0000313" key="2">
    <source>
        <dbReference type="EMBL" id="VAW27516.1"/>
    </source>
</evidence>
<evidence type="ECO:0008006" key="3">
    <source>
        <dbReference type="Google" id="ProtNLM"/>
    </source>
</evidence>
<sequence length="67" mass="7894">MFKHYFEGAENIAVGPIISLIIFFVFFIVLLYWVFKVDKGFIKKMKDMPLNDSTVAHHNSQEKKTDR</sequence>
<accession>A0A3B0V6F2</accession>
<keyword evidence="1" id="KW-0812">Transmembrane</keyword>
<dbReference type="EMBL" id="UOES01000254">
    <property type="protein sequence ID" value="VAW27516.1"/>
    <property type="molecule type" value="Genomic_DNA"/>
</dbReference>
<reference evidence="2" key="1">
    <citation type="submission" date="2018-06" db="EMBL/GenBank/DDBJ databases">
        <authorList>
            <person name="Zhirakovskaya E."/>
        </authorList>
    </citation>
    <scope>NUCLEOTIDE SEQUENCE</scope>
</reference>
<keyword evidence="1" id="KW-1133">Transmembrane helix</keyword>
<dbReference type="AlphaFoldDB" id="A0A3B0V6F2"/>